<dbReference type="EMBL" id="CACRXK020001343">
    <property type="protein sequence ID" value="CAB3988561.1"/>
    <property type="molecule type" value="Genomic_DNA"/>
</dbReference>
<dbReference type="GO" id="GO:0016491">
    <property type="term" value="F:oxidoreductase activity"/>
    <property type="evidence" value="ECO:0007669"/>
    <property type="project" value="UniProtKB-KW"/>
</dbReference>
<dbReference type="PRINTS" id="PR00080">
    <property type="entry name" value="SDRFAMILY"/>
</dbReference>
<dbReference type="OrthoDB" id="47007at2759"/>
<comment type="similarity">
    <text evidence="1 3">Belongs to the short-chain dehydrogenases/reductases (SDR) family.</text>
</comment>
<dbReference type="SUPFAM" id="SSF51735">
    <property type="entry name" value="NAD(P)-binding Rossmann-fold domains"/>
    <property type="match status" value="1"/>
</dbReference>
<proteinExistence type="inferred from homology"/>
<dbReference type="PANTHER" id="PTHR43391:SF86">
    <property type="entry name" value="SHORT-CHAIN DEHYDROGENASE_REDUCTASE FAMILY PROTEIN"/>
    <property type="match status" value="1"/>
</dbReference>
<dbReference type="PRINTS" id="PR00081">
    <property type="entry name" value="GDHRDH"/>
</dbReference>
<dbReference type="Gene3D" id="3.40.50.720">
    <property type="entry name" value="NAD(P)-binding Rossmann-like Domain"/>
    <property type="match status" value="1"/>
</dbReference>
<sequence length="291" mass="31217">MAQRVVIITGCSSGIGLDTAVLLAKTDDGKKFKVYACMRNLAKKGSLVEKAGDCVDKSLFVLEMDVKSESSVNAAIKHVLDTDGRVDVLINNAGVGCTGALEYHQVDTIKNVYETNVYGVIHAIRAVLPSMKTKKSGHIITVSSVGGLVGVPLNAVYCSSKFAVYGLSESLATELAQFNINVSLIEPGPVATEFGSSVMSKGIDGLENGDDVTKGLINKVIQAFQKNRVERGQTGDDIAKCILKAIEDEKPHLHYITSKAYEEVLKKKYVDITGDSVIQASTQRFFPSPAK</sequence>
<dbReference type="PANTHER" id="PTHR43391">
    <property type="entry name" value="RETINOL DEHYDROGENASE-RELATED"/>
    <property type="match status" value="1"/>
</dbReference>
<dbReference type="Proteomes" id="UP001152795">
    <property type="component" value="Unassembled WGS sequence"/>
</dbReference>
<dbReference type="InterPro" id="IPR002347">
    <property type="entry name" value="SDR_fam"/>
</dbReference>
<dbReference type="Pfam" id="PF00106">
    <property type="entry name" value="adh_short"/>
    <property type="match status" value="1"/>
</dbReference>
<accession>A0A7D9HTT6</accession>
<reference evidence="4" key="1">
    <citation type="submission" date="2020-04" db="EMBL/GenBank/DDBJ databases">
        <authorList>
            <person name="Alioto T."/>
            <person name="Alioto T."/>
            <person name="Gomez Garrido J."/>
        </authorList>
    </citation>
    <scope>NUCLEOTIDE SEQUENCE</scope>
    <source>
        <strain evidence="4">A484AB</strain>
    </source>
</reference>
<gene>
    <name evidence="4" type="ORF">PACLA_8A065887</name>
</gene>
<dbReference type="InterPro" id="IPR036291">
    <property type="entry name" value="NAD(P)-bd_dom_sf"/>
</dbReference>
<evidence type="ECO:0000313" key="5">
    <source>
        <dbReference type="Proteomes" id="UP001152795"/>
    </source>
</evidence>
<keyword evidence="5" id="KW-1185">Reference proteome</keyword>
<dbReference type="AlphaFoldDB" id="A0A7D9HTT6"/>
<keyword evidence="2" id="KW-0560">Oxidoreductase</keyword>
<evidence type="ECO:0000256" key="2">
    <source>
        <dbReference type="ARBA" id="ARBA00023002"/>
    </source>
</evidence>
<dbReference type="GO" id="GO:0005829">
    <property type="term" value="C:cytosol"/>
    <property type="evidence" value="ECO:0007669"/>
    <property type="project" value="TreeGrafter"/>
</dbReference>
<name>A0A7D9HTT6_PARCT</name>
<protein>
    <submittedName>
        <fullName evidence="4">Retinol dehydrogenase 8-like</fullName>
    </submittedName>
</protein>
<dbReference type="PROSITE" id="PS00061">
    <property type="entry name" value="ADH_SHORT"/>
    <property type="match status" value="1"/>
</dbReference>
<evidence type="ECO:0000256" key="3">
    <source>
        <dbReference type="RuleBase" id="RU000363"/>
    </source>
</evidence>
<organism evidence="4 5">
    <name type="scientific">Paramuricea clavata</name>
    <name type="common">Red gorgonian</name>
    <name type="synonym">Violescent sea-whip</name>
    <dbReference type="NCBI Taxonomy" id="317549"/>
    <lineage>
        <taxon>Eukaryota</taxon>
        <taxon>Metazoa</taxon>
        <taxon>Cnidaria</taxon>
        <taxon>Anthozoa</taxon>
        <taxon>Octocorallia</taxon>
        <taxon>Malacalcyonacea</taxon>
        <taxon>Plexauridae</taxon>
        <taxon>Paramuricea</taxon>
    </lineage>
</organism>
<dbReference type="InterPro" id="IPR020904">
    <property type="entry name" value="Sc_DH/Rdtase_CS"/>
</dbReference>
<evidence type="ECO:0000313" key="4">
    <source>
        <dbReference type="EMBL" id="CAB3988561.1"/>
    </source>
</evidence>
<comment type="caution">
    <text evidence="4">The sequence shown here is derived from an EMBL/GenBank/DDBJ whole genome shotgun (WGS) entry which is preliminary data.</text>
</comment>
<evidence type="ECO:0000256" key="1">
    <source>
        <dbReference type="ARBA" id="ARBA00006484"/>
    </source>
</evidence>